<feature type="compositionally biased region" description="Low complexity" evidence="2">
    <location>
        <begin position="308"/>
        <end position="323"/>
    </location>
</feature>
<feature type="compositionally biased region" description="Low complexity" evidence="2">
    <location>
        <begin position="271"/>
        <end position="284"/>
    </location>
</feature>
<keyword evidence="5" id="KW-1185">Reference proteome</keyword>
<evidence type="ECO:0000313" key="4">
    <source>
        <dbReference type="EMBL" id="CAE8625251.1"/>
    </source>
</evidence>
<feature type="non-terminal residue" evidence="4">
    <location>
        <position position="816"/>
    </location>
</feature>
<proteinExistence type="predicted"/>
<dbReference type="PANTHER" id="PTHR43798">
    <property type="entry name" value="MONOACYLGLYCEROL LIPASE"/>
    <property type="match status" value="1"/>
</dbReference>
<feature type="compositionally biased region" description="Basic and acidic residues" evidence="2">
    <location>
        <begin position="239"/>
        <end position="252"/>
    </location>
</feature>
<organism evidence="4 5">
    <name type="scientific">Polarella glacialis</name>
    <name type="common">Dinoflagellate</name>
    <dbReference type="NCBI Taxonomy" id="89957"/>
    <lineage>
        <taxon>Eukaryota</taxon>
        <taxon>Sar</taxon>
        <taxon>Alveolata</taxon>
        <taxon>Dinophyceae</taxon>
        <taxon>Suessiales</taxon>
        <taxon>Suessiaceae</taxon>
        <taxon>Polarella</taxon>
    </lineage>
</organism>
<dbReference type="InterPro" id="IPR050266">
    <property type="entry name" value="AB_hydrolase_sf"/>
</dbReference>
<evidence type="ECO:0000256" key="1">
    <source>
        <dbReference type="SAM" id="Coils"/>
    </source>
</evidence>
<dbReference type="Proteomes" id="UP000654075">
    <property type="component" value="Unassembled WGS sequence"/>
</dbReference>
<feature type="region of interest" description="Disordered" evidence="2">
    <location>
        <begin position="1"/>
        <end position="37"/>
    </location>
</feature>
<feature type="compositionally biased region" description="Low complexity" evidence="2">
    <location>
        <begin position="437"/>
        <end position="470"/>
    </location>
</feature>
<feature type="region of interest" description="Disordered" evidence="2">
    <location>
        <begin position="238"/>
        <end position="471"/>
    </location>
</feature>
<dbReference type="CDD" id="cd00201">
    <property type="entry name" value="WW"/>
    <property type="match status" value="1"/>
</dbReference>
<evidence type="ECO:0000313" key="5">
    <source>
        <dbReference type="Proteomes" id="UP000654075"/>
    </source>
</evidence>
<dbReference type="EMBL" id="CAJNNV010028623">
    <property type="protein sequence ID" value="CAE8625251.1"/>
    <property type="molecule type" value="Genomic_DNA"/>
</dbReference>
<accession>A0A813GGC5</accession>
<dbReference type="InterPro" id="IPR029058">
    <property type="entry name" value="AB_hydrolase_fold"/>
</dbReference>
<protein>
    <recommendedName>
        <fullName evidence="3">AB hydrolase-1 domain-containing protein</fullName>
    </recommendedName>
</protein>
<feature type="coiled-coil region" evidence="1">
    <location>
        <begin position="203"/>
        <end position="237"/>
    </location>
</feature>
<feature type="domain" description="AB hydrolase-1" evidence="3">
    <location>
        <begin position="585"/>
        <end position="706"/>
    </location>
</feature>
<feature type="compositionally biased region" description="Basic residues" evidence="2">
    <location>
        <begin position="253"/>
        <end position="269"/>
    </location>
</feature>
<dbReference type="AlphaFoldDB" id="A0A813GGC5"/>
<sequence>SPLSLPTPSRGASKAEEIAEGHTTTDSTSPADQPLLPDEALVKLTDADGRTYFWDRRSKVCSWVLPKGVDALWAGRKCSDGRTYYWKRTGGDIDSKKAVWVLPSLTSEKSEKAPAEAKPQEAPRQRMPLPLRKDMVASPAALSCQLPQRGAEAEDLGPFASVLREYEVKKETFAVEVARPKVRVSAQAPPAAEVKTEESPTVVKDLSAKLVEVTADSAQLREELAVLKREMAEFAAARHVVEKRGKRLERSRSTSRSRRSRKNKSKKSKPSYDSSPSASRSPGESRSRGSRRTPAPAARSSRSRSRGRSTSSHRSSVAPPSCSLDRRSRSSRNRVSRRSCPGHSRSRGSERSISRHKSVVAASCSPDRSVSRRSCSRRVSRHGSAARSRNLSKRSISSRKSSPAGASRSPARSASKQSRLSRRSSAGRSRSPRSAKRVVVPSRQASPASSSHSPSPRVSRSSCPSRSLAAIPQKQQQSVFELWANEPSTGSVPKPQVIIQSVDSRLRSPAPVFRNLSRSRSPVRGGTPGPESENMLDRFMTSVVHGKPPGSWAPGASPQVDGVGTRLAVTEWCPSGEKPVSATYVFFHATGFHSRCWDEVIKRLDADAHCFAIDARGHGQSDKPPPRDGVYLWPELADEAASVLRTLGVKDALGIGHSMGGYLLLHAALSDKSFFSGLLLLDPVVAPAAHYAAWCCKLAHKLCREEVGETTVPRRPLEARAGDQQAAPVPVVILRAEFGLETISLGSKDIFNASPTDPDLWRLFPRAKDVHLKHGMTHFIPMQDPGLIVKYLGDLIGEVSLKTPQSTTVTHGHSRL</sequence>
<dbReference type="Gene3D" id="3.40.50.1820">
    <property type="entry name" value="alpha/beta hydrolase"/>
    <property type="match status" value="1"/>
</dbReference>
<dbReference type="InterPro" id="IPR001202">
    <property type="entry name" value="WW_dom"/>
</dbReference>
<feature type="compositionally biased region" description="Low complexity" evidence="2">
    <location>
        <begin position="387"/>
        <end position="429"/>
    </location>
</feature>
<evidence type="ECO:0000256" key="2">
    <source>
        <dbReference type="SAM" id="MobiDB-lite"/>
    </source>
</evidence>
<feature type="compositionally biased region" description="Polar residues" evidence="2">
    <location>
        <begin position="22"/>
        <end position="31"/>
    </location>
</feature>
<comment type="caution">
    <text evidence="4">The sequence shown here is derived from an EMBL/GenBank/DDBJ whole genome shotgun (WGS) entry which is preliminary data.</text>
</comment>
<evidence type="ECO:0000259" key="3">
    <source>
        <dbReference type="Pfam" id="PF12697"/>
    </source>
</evidence>
<dbReference type="OrthoDB" id="408373at2759"/>
<reference evidence="4" key="1">
    <citation type="submission" date="2021-02" db="EMBL/GenBank/DDBJ databases">
        <authorList>
            <person name="Dougan E. K."/>
            <person name="Rhodes N."/>
            <person name="Thang M."/>
            <person name="Chan C."/>
        </authorList>
    </citation>
    <scope>NUCLEOTIDE SEQUENCE</scope>
</reference>
<dbReference type="InterPro" id="IPR000073">
    <property type="entry name" value="AB_hydrolase_1"/>
</dbReference>
<gene>
    <name evidence="4" type="ORF">PGLA1383_LOCUS42261</name>
</gene>
<dbReference type="Pfam" id="PF12697">
    <property type="entry name" value="Abhydrolase_6"/>
    <property type="match status" value="1"/>
</dbReference>
<name>A0A813GGC5_POLGL</name>
<keyword evidence="1" id="KW-0175">Coiled coil</keyword>
<dbReference type="SUPFAM" id="SSF53474">
    <property type="entry name" value="alpha/beta-Hydrolases"/>
    <property type="match status" value="1"/>
</dbReference>